<feature type="binding site" evidence="16">
    <location>
        <position position="217"/>
    </location>
    <ligand>
        <name>L-homoserine</name>
        <dbReference type="ChEBI" id="CHEBI:57476"/>
    </ligand>
</feature>
<dbReference type="FunCoup" id="A0A316VIF4">
    <property type="interactions" value="116"/>
</dbReference>
<evidence type="ECO:0000256" key="5">
    <source>
        <dbReference type="ARBA" id="ARBA00013213"/>
    </source>
</evidence>
<dbReference type="InterPro" id="IPR022697">
    <property type="entry name" value="HDH_short"/>
</dbReference>
<dbReference type="InterPro" id="IPR011147">
    <property type="entry name" value="Bifunc_Aspkin/hSer_DH"/>
</dbReference>
<keyword evidence="20" id="KW-1185">Reference proteome</keyword>
<dbReference type="OrthoDB" id="67851at2759"/>
<evidence type="ECO:0000256" key="4">
    <source>
        <dbReference type="ARBA" id="ARBA00006753"/>
    </source>
</evidence>
<evidence type="ECO:0000256" key="2">
    <source>
        <dbReference type="ARBA" id="ARBA00005056"/>
    </source>
</evidence>
<evidence type="ECO:0000313" key="19">
    <source>
        <dbReference type="EMBL" id="PWN36103.1"/>
    </source>
</evidence>
<dbReference type="Gene3D" id="3.30.360.10">
    <property type="entry name" value="Dihydrodipicolinate Reductase, domain 2"/>
    <property type="match status" value="1"/>
</dbReference>
<dbReference type="SUPFAM" id="SSF55347">
    <property type="entry name" value="Glyceraldehyde-3-phosphate dehydrogenase-like, C-terminal domain"/>
    <property type="match status" value="1"/>
</dbReference>
<feature type="binding site" evidence="16">
    <location>
        <position position="95"/>
    </location>
    <ligand>
        <name>NADPH</name>
        <dbReference type="ChEBI" id="CHEBI:57783"/>
    </ligand>
</feature>
<comment type="function">
    <text evidence="13">Catalyzes the conversion of L-aspartate-beta-semialdehyde (L-Asa) to L-homoserine (L-Hse), the third step in the biosynthesis of amino acids that derive from aspartate (the aspartate family of amino acids), including methioinine and threonine, the latter of which is a precursor to isoleucine; production of homoserine leads to a branch-point in the pathway as it can either be O-phosphorylated for processing to threonine, or O-acylated for processing to methionine.</text>
</comment>
<dbReference type="Gene3D" id="3.40.50.720">
    <property type="entry name" value="NAD(P)-binding Rossmann-like Domain"/>
    <property type="match status" value="1"/>
</dbReference>
<dbReference type="RefSeq" id="XP_025356405.1">
    <property type="nucleotide sequence ID" value="XM_025497308.1"/>
</dbReference>
<comment type="pathway">
    <text evidence="2">Amino-acid biosynthesis; L-threonine biosynthesis; L-threonine from L-aspartate: step 3/5.</text>
</comment>
<evidence type="ECO:0000256" key="3">
    <source>
        <dbReference type="ARBA" id="ARBA00005062"/>
    </source>
</evidence>
<evidence type="ECO:0000256" key="9">
    <source>
        <dbReference type="ARBA" id="ARBA00022857"/>
    </source>
</evidence>
<comment type="cofactor">
    <cofactor evidence="1">
        <name>a metal cation</name>
        <dbReference type="ChEBI" id="CHEBI:25213"/>
    </cofactor>
</comment>
<dbReference type="Pfam" id="PF00742">
    <property type="entry name" value="Homoserine_dh"/>
    <property type="match status" value="1"/>
</dbReference>
<evidence type="ECO:0000256" key="13">
    <source>
        <dbReference type="ARBA" id="ARBA00059589"/>
    </source>
</evidence>
<dbReference type="GeneID" id="37019089"/>
<evidence type="ECO:0000259" key="17">
    <source>
        <dbReference type="Pfam" id="PF00742"/>
    </source>
</evidence>
<gene>
    <name evidence="19" type="ORF">FA14DRAFT_146292</name>
</gene>
<dbReference type="GO" id="GO:0009088">
    <property type="term" value="P:threonine biosynthetic process"/>
    <property type="evidence" value="ECO:0007669"/>
    <property type="project" value="UniProtKB-UniPathway"/>
</dbReference>
<evidence type="ECO:0000256" key="12">
    <source>
        <dbReference type="ARBA" id="ARBA00048841"/>
    </source>
</evidence>
<feature type="domain" description="Aspartate/homoserine dehydrogenase NAD-binding" evidence="18">
    <location>
        <begin position="12"/>
        <end position="138"/>
    </location>
</feature>
<evidence type="ECO:0000256" key="11">
    <source>
        <dbReference type="ARBA" id="ARBA00023167"/>
    </source>
</evidence>
<dbReference type="InterPro" id="IPR001342">
    <property type="entry name" value="HDH_cat"/>
</dbReference>
<dbReference type="Proteomes" id="UP000245771">
    <property type="component" value="Unassembled WGS sequence"/>
</dbReference>
<dbReference type="InParanoid" id="A0A316VIF4"/>
<dbReference type="GO" id="GO:0009086">
    <property type="term" value="P:methionine biosynthetic process"/>
    <property type="evidence" value="ECO:0007669"/>
    <property type="project" value="UniProtKB-KW"/>
</dbReference>
<dbReference type="UniPathway" id="UPA00050">
    <property type="reaction ID" value="UER00063"/>
</dbReference>
<evidence type="ECO:0000256" key="16">
    <source>
        <dbReference type="PIRSR" id="PIRSR036497-2"/>
    </source>
</evidence>
<dbReference type="PANTHER" id="PTHR43070:SF5">
    <property type="entry name" value="HOMOSERINE DEHYDROGENASE"/>
    <property type="match status" value="1"/>
</dbReference>
<evidence type="ECO:0000256" key="15">
    <source>
        <dbReference type="PIRSR" id="PIRSR036497-1"/>
    </source>
</evidence>
<comment type="catalytic activity">
    <reaction evidence="12">
        <text>L-homoserine + NADP(+) = L-aspartate 4-semialdehyde + NADPH + H(+)</text>
        <dbReference type="Rhea" id="RHEA:15761"/>
        <dbReference type="ChEBI" id="CHEBI:15378"/>
        <dbReference type="ChEBI" id="CHEBI:57476"/>
        <dbReference type="ChEBI" id="CHEBI:57783"/>
        <dbReference type="ChEBI" id="CHEBI:58349"/>
        <dbReference type="ChEBI" id="CHEBI:537519"/>
        <dbReference type="EC" id="1.1.1.3"/>
    </reaction>
    <physiologicalReaction direction="right-to-left" evidence="12">
        <dbReference type="Rhea" id="RHEA:15763"/>
    </physiologicalReaction>
</comment>
<keyword evidence="9 14" id="KW-0521">NADP</keyword>
<evidence type="ECO:0000259" key="18">
    <source>
        <dbReference type="Pfam" id="PF03447"/>
    </source>
</evidence>
<comment type="similarity">
    <text evidence="4 14">Belongs to the homoserine dehydrogenase family.</text>
</comment>
<reference evidence="19 20" key="1">
    <citation type="journal article" date="2018" name="Mol. Biol. Evol.">
        <title>Broad Genomic Sampling Reveals a Smut Pathogenic Ancestry of the Fungal Clade Ustilaginomycotina.</title>
        <authorList>
            <person name="Kijpornyongpan T."/>
            <person name="Mondo S.J."/>
            <person name="Barry K."/>
            <person name="Sandor L."/>
            <person name="Lee J."/>
            <person name="Lipzen A."/>
            <person name="Pangilinan J."/>
            <person name="LaButti K."/>
            <person name="Hainaut M."/>
            <person name="Henrissat B."/>
            <person name="Grigoriev I.V."/>
            <person name="Spatafora J.W."/>
            <person name="Aime M.C."/>
        </authorList>
    </citation>
    <scope>NUCLEOTIDE SEQUENCE [LARGE SCALE GENOMIC DNA]</scope>
    <source>
        <strain evidence="19 20">MCA 3882</strain>
    </source>
</reference>
<keyword evidence="11 14" id="KW-0486">Methionine biosynthesis</keyword>
<feature type="active site" description="Proton donor" evidence="15">
    <location>
        <position position="232"/>
    </location>
</feature>
<evidence type="ECO:0000256" key="6">
    <source>
        <dbReference type="ARBA" id="ARBA00013376"/>
    </source>
</evidence>
<dbReference type="SUPFAM" id="SSF51735">
    <property type="entry name" value="NAD(P)-binding Rossmann-fold domains"/>
    <property type="match status" value="1"/>
</dbReference>
<keyword evidence="10 14" id="KW-0560">Oxidoreductase</keyword>
<dbReference type="AlphaFoldDB" id="A0A316VIF4"/>
<sequence length="382" mass="40737">MSTSRINVAIIGVGLVGSEVISQLVTAANLKKTFAIVALQNSKKTLLIDPKSDGANALSDWKTKLTNSSQSALPLPELTSHLAKLGNHTVVVDNTSNDDVASFYPNFLKAGLSVVTPNKKAFSSSLELYKQILQAAATPSTSTGKTPLLYGESTVGAGLPILSTLKDIVETGDEVVKIEGILSGTLSYIFNEWSTPKGSTKKFSDIVKIAKEQGYTEPHPGDDLSGSDVARKLAILSRLIPSLRDELPQGYQSVATRSLTPAPLADVKDGQEFVDKLPQFDADFDALNSEAQKNGNVLRYVGVIDVQKKEIKASLEQYPATHPFATSLQDSTSTVAFTTKRFNKFPMSVTGAGAGAAVTAHGVISDLIKVAERRSTESDRPL</sequence>
<evidence type="ECO:0000256" key="1">
    <source>
        <dbReference type="ARBA" id="ARBA00001920"/>
    </source>
</evidence>
<dbReference type="GO" id="GO:0050661">
    <property type="term" value="F:NADP binding"/>
    <property type="evidence" value="ECO:0007669"/>
    <property type="project" value="InterPro"/>
</dbReference>
<dbReference type="UniPathway" id="UPA00051">
    <property type="reaction ID" value="UER00465"/>
</dbReference>
<keyword evidence="7 14" id="KW-0028">Amino-acid biosynthesis</keyword>
<dbReference type="STRING" id="1280837.A0A316VIF4"/>
<feature type="binding site" evidence="16">
    <location>
        <begin position="12"/>
        <end position="17"/>
    </location>
    <ligand>
        <name>NADP(+)</name>
        <dbReference type="ChEBI" id="CHEBI:58349"/>
    </ligand>
</feature>
<name>A0A316VIF4_9BASI</name>
<evidence type="ECO:0000256" key="7">
    <source>
        <dbReference type="ARBA" id="ARBA00022605"/>
    </source>
</evidence>
<feature type="binding site" evidence="16">
    <location>
        <position position="119"/>
    </location>
    <ligand>
        <name>NADPH</name>
        <dbReference type="ChEBI" id="CHEBI:57783"/>
    </ligand>
</feature>
<proteinExistence type="inferred from homology"/>
<dbReference type="FunFam" id="3.30.360.10:FF:000006">
    <property type="entry name" value="Bifunctional aspartokinase/homoserine dehydrogenase"/>
    <property type="match status" value="1"/>
</dbReference>
<evidence type="ECO:0000256" key="14">
    <source>
        <dbReference type="PIRNR" id="PIRNR036497"/>
    </source>
</evidence>
<evidence type="ECO:0000256" key="8">
    <source>
        <dbReference type="ARBA" id="ARBA00022697"/>
    </source>
</evidence>
<dbReference type="PIRSF" id="PIRSF036497">
    <property type="entry name" value="HDH_short"/>
    <property type="match status" value="1"/>
</dbReference>
<feature type="domain" description="Homoserine dehydrogenase catalytic" evidence="17">
    <location>
        <begin position="160"/>
        <end position="368"/>
    </location>
</feature>
<dbReference type="GO" id="GO:0004412">
    <property type="term" value="F:homoserine dehydrogenase activity"/>
    <property type="evidence" value="ECO:0007669"/>
    <property type="project" value="UniProtKB-EC"/>
</dbReference>
<protein>
    <recommendedName>
        <fullName evidence="6 14">Homoserine dehydrogenase</fullName>
        <shortName evidence="14">HDH</shortName>
        <ecNumber evidence="5 14">1.1.1.3</ecNumber>
    </recommendedName>
</protein>
<dbReference type="InterPro" id="IPR036291">
    <property type="entry name" value="NAD(P)-bd_dom_sf"/>
</dbReference>
<dbReference type="InterPro" id="IPR005106">
    <property type="entry name" value="Asp/hSer_DH_NAD-bd"/>
</dbReference>
<organism evidence="19 20">
    <name type="scientific">Meira miltonrushii</name>
    <dbReference type="NCBI Taxonomy" id="1280837"/>
    <lineage>
        <taxon>Eukaryota</taxon>
        <taxon>Fungi</taxon>
        <taxon>Dikarya</taxon>
        <taxon>Basidiomycota</taxon>
        <taxon>Ustilaginomycotina</taxon>
        <taxon>Exobasidiomycetes</taxon>
        <taxon>Exobasidiales</taxon>
        <taxon>Brachybasidiaceae</taxon>
        <taxon>Meira</taxon>
    </lineage>
</organism>
<dbReference type="Pfam" id="PF03447">
    <property type="entry name" value="NAD_binding_3"/>
    <property type="match status" value="1"/>
</dbReference>
<evidence type="ECO:0000313" key="20">
    <source>
        <dbReference type="Proteomes" id="UP000245771"/>
    </source>
</evidence>
<dbReference type="PANTHER" id="PTHR43070">
    <property type="match status" value="1"/>
</dbReference>
<evidence type="ECO:0000256" key="10">
    <source>
        <dbReference type="ARBA" id="ARBA00023002"/>
    </source>
</evidence>
<accession>A0A316VIF4</accession>
<dbReference type="EMBL" id="KZ819603">
    <property type="protein sequence ID" value="PWN36103.1"/>
    <property type="molecule type" value="Genomic_DNA"/>
</dbReference>
<keyword evidence="8 14" id="KW-0791">Threonine biosynthesis</keyword>
<dbReference type="EC" id="1.1.1.3" evidence="5 14"/>
<dbReference type="GO" id="GO:0009090">
    <property type="term" value="P:homoserine biosynthetic process"/>
    <property type="evidence" value="ECO:0007669"/>
    <property type="project" value="TreeGrafter"/>
</dbReference>
<comment type="pathway">
    <text evidence="3">Amino-acid biosynthesis; L-methionine biosynthesis via de novo pathway; L-homoserine from L-aspartate: step 3/3.</text>
</comment>